<dbReference type="Gene3D" id="3.10.450.620">
    <property type="entry name" value="JHP933, nucleotidyltransferase-like core domain"/>
    <property type="match status" value="1"/>
</dbReference>
<dbReference type="InterPro" id="IPR014942">
    <property type="entry name" value="AbiEii"/>
</dbReference>
<organism evidence="1 2">
    <name type="scientific">Candidatus Tagabacteria bacterium RIFCSPLOWO2_01_FULL_42_9</name>
    <dbReference type="NCBI Taxonomy" id="1802296"/>
    <lineage>
        <taxon>Bacteria</taxon>
        <taxon>Candidatus Tagaibacteriota</taxon>
    </lineage>
</organism>
<dbReference type="Proteomes" id="UP000178116">
    <property type="component" value="Unassembled WGS sequence"/>
</dbReference>
<dbReference type="EMBL" id="MHRA01000011">
    <property type="protein sequence ID" value="OHA15787.1"/>
    <property type="molecule type" value="Genomic_DNA"/>
</dbReference>
<name>A0A1G2LW09_9BACT</name>
<dbReference type="Pfam" id="PF08843">
    <property type="entry name" value="AbiEii"/>
    <property type="match status" value="1"/>
</dbReference>
<accession>A0A1G2LW09</accession>
<proteinExistence type="predicted"/>
<dbReference type="AlphaFoldDB" id="A0A1G2LW09"/>
<protein>
    <recommendedName>
        <fullName evidence="3">Nucleotidyl transferase AbiEii/AbiGii toxin family protein</fullName>
    </recommendedName>
</protein>
<comment type="caution">
    <text evidence="1">The sequence shown here is derived from an EMBL/GenBank/DDBJ whole genome shotgun (WGS) entry which is preliminary data.</text>
</comment>
<reference evidence="1 2" key="1">
    <citation type="journal article" date="2016" name="Nat. Commun.">
        <title>Thousands of microbial genomes shed light on interconnected biogeochemical processes in an aquifer system.</title>
        <authorList>
            <person name="Anantharaman K."/>
            <person name="Brown C.T."/>
            <person name="Hug L.A."/>
            <person name="Sharon I."/>
            <person name="Castelle C.J."/>
            <person name="Probst A.J."/>
            <person name="Thomas B.C."/>
            <person name="Singh A."/>
            <person name="Wilkins M.J."/>
            <person name="Karaoz U."/>
            <person name="Brodie E.L."/>
            <person name="Williams K.H."/>
            <person name="Hubbard S.S."/>
            <person name="Banfield J.F."/>
        </authorList>
    </citation>
    <scope>NUCLEOTIDE SEQUENCE [LARGE SCALE GENOMIC DNA]</scope>
</reference>
<gene>
    <name evidence="1" type="ORF">A3A10_00105</name>
</gene>
<evidence type="ECO:0000313" key="2">
    <source>
        <dbReference type="Proteomes" id="UP000178116"/>
    </source>
</evidence>
<sequence>MNGLKNIKKMLNIAKHRLVMGSIIRDIYNDVSISSLLGFKGGTCAYFFYGLPRFSVDLDFDLLIKDKENEVFIFEKIKNILKKYGDIKDSFIKSNTIFNVLSYGPSDHNIKIEISTRETATNIKDLYELKEHIGVFALVAKQDYLFASKLAALTSRPNIASRDIYDVWHFAKNGWGINDEVVKKMVNKTVEEQLSKSILLIENLPNEQILAGLGELLNQKEKNWAKNNLKTEAIFALKNYAFAIKK</sequence>
<evidence type="ECO:0000313" key="1">
    <source>
        <dbReference type="EMBL" id="OHA15787.1"/>
    </source>
</evidence>
<evidence type="ECO:0008006" key="3">
    <source>
        <dbReference type="Google" id="ProtNLM"/>
    </source>
</evidence>